<evidence type="ECO:0000259" key="2">
    <source>
        <dbReference type="SMART" id="SM00743"/>
    </source>
</evidence>
<feature type="region of interest" description="Disordered" evidence="1">
    <location>
        <begin position="193"/>
        <end position="231"/>
    </location>
</feature>
<name>A0A8B8ZV32_PHODC</name>
<dbReference type="CDD" id="cd20406">
    <property type="entry name" value="Tudor_Agenet_AtDUF_rpt2_4"/>
    <property type="match status" value="1"/>
</dbReference>
<evidence type="ECO:0000313" key="5">
    <source>
        <dbReference type="RefSeq" id="XP_038978150.1"/>
    </source>
</evidence>
<feature type="domain" description="Agenet" evidence="2">
    <location>
        <begin position="120"/>
        <end position="176"/>
    </location>
</feature>
<gene>
    <name evidence="5" type="primary">LOC120108577</name>
    <name evidence="4" type="synonym">LOC120108406</name>
</gene>
<dbReference type="InterPro" id="IPR014002">
    <property type="entry name" value="Agenet_dom_plant"/>
</dbReference>
<dbReference type="Pfam" id="PF05641">
    <property type="entry name" value="Agenet"/>
    <property type="match status" value="1"/>
</dbReference>
<dbReference type="PANTHER" id="PTHR31917">
    <property type="entry name" value="AGENET DOMAIN-CONTAINING PROTEIN-RELATED"/>
    <property type="match status" value="1"/>
</dbReference>
<keyword evidence="3" id="KW-1185">Reference proteome</keyword>
<dbReference type="Proteomes" id="UP000228380">
    <property type="component" value="Unplaced"/>
</dbReference>
<dbReference type="Gene3D" id="2.30.30.140">
    <property type="match status" value="1"/>
</dbReference>
<accession>A0A8B8ZV32</accession>
<proteinExistence type="predicted"/>
<dbReference type="RefSeq" id="XP_038978150.1">
    <property type="nucleotide sequence ID" value="XM_039122222.1"/>
</dbReference>
<reference evidence="4 5" key="1">
    <citation type="submission" date="2025-04" db="UniProtKB">
        <authorList>
            <consortium name="RefSeq"/>
        </authorList>
    </citation>
    <scope>IDENTIFICATION</scope>
    <source>
        <tissue evidence="4 5">Young leaves</tissue>
    </source>
</reference>
<evidence type="ECO:0000256" key="1">
    <source>
        <dbReference type="SAM" id="MobiDB-lite"/>
    </source>
</evidence>
<dbReference type="PANTHER" id="PTHR31917:SF147">
    <property type="entry name" value="AGENET DOMAIN-CONTAINING PROTEIN"/>
    <property type="match status" value="1"/>
</dbReference>
<evidence type="ECO:0000313" key="3">
    <source>
        <dbReference type="Proteomes" id="UP000228380"/>
    </source>
</evidence>
<feature type="compositionally biased region" description="Basic and acidic residues" evidence="1">
    <location>
        <begin position="222"/>
        <end position="231"/>
    </location>
</feature>
<organism evidence="3 5">
    <name type="scientific">Phoenix dactylifera</name>
    <name type="common">Date palm</name>
    <dbReference type="NCBI Taxonomy" id="42345"/>
    <lineage>
        <taxon>Eukaryota</taxon>
        <taxon>Viridiplantae</taxon>
        <taxon>Streptophyta</taxon>
        <taxon>Embryophyta</taxon>
        <taxon>Tracheophyta</taxon>
        <taxon>Spermatophyta</taxon>
        <taxon>Magnoliopsida</taxon>
        <taxon>Liliopsida</taxon>
        <taxon>Arecaceae</taxon>
        <taxon>Coryphoideae</taxon>
        <taxon>Phoeniceae</taxon>
        <taxon>Phoenix</taxon>
    </lineage>
</organism>
<evidence type="ECO:0000313" key="4">
    <source>
        <dbReference type="RefSeq" id="XP_038977934.1"/>
    </source>
</evidence>
<sequence>MEAGASSSRRQRQRPHGAFKEELSMEAGAGSRLRQRRGPYGAFKEVAEPLFSVGAQVEVSRESKNYGAAWLAATIVSMISKSIFLVDCKTPRAVTDRELSTEIVDAQHIRPPPPLALDDEDFRLHDVVEVLYHGGWSLGVVTQISNGSKYIVKLKHHEEEMEFNCFEMRSCQVWEDGQWISYSSQSMKQYSQEELKTRKRGRPAKKSIESEQAEDLPEQVAEEEHGKKEIEQSNQGRLVMHLLKLEHIVIMMKQRGTRTPHYLRICRSMKKQHPSSESLIAQVIFKFSWLRCGTSQYMVLSLDQVSP</sequence>
<dbReference type="RefSeq" id="XP_038977934.1">
    <property type="nucleotide sequence ID" value="XM_039122006.1"/>
</dbReference>
<dbReference type="GeneID" id="120108577"/>
<dbReference type="SMART" id="SM00743">
    <property type="entry name" value="Agenet"/>
    <property type="match status" value="2"/>
</dbReference>
<feature type="compositionally biased region" description="Acidic residues" evidence="1">
    <location>
        <begin position="211"/>
        <end position="221"/>
    </location>
</feature>
<dbReference type="AlphaFoldDB" id="A0A8B8ZV32"/>
<feature type="domain" description="Agenet" evidence="2">
    <location>
        <begin position="49"/>
        <end position="117"/>
    </location>
</feature>
<protein>
    <submittedName>
        <fullName evidence="5">Protein AGENET DOMAIN (AGD)-CONTAINING P1-like isoform X2</fullName>
    </submittedName>
    <submittedName>
        <fullName evidence="4">Protein AGENET DOMAIN (AGD)-CONTAINING P1-like isoform X4</fullName>
    </submittedName>
</protein>
<dbReference type="InterPro" id="IPR008395">
    <property type="entry name" value="Agenet-like_dom"/>
</dbReference>
<feature type="region of interest" description="Disordered" evidence="1">
    <location>
        <begin position="1"/>
        <end position="34"/>
    </location>
</feature>